<keyword evidence="1" id="KW-1133">Transmembrane helix</keyword>
<keyword evidence="3" id="KW-1185">Reference proteome</keyword>
<dbReference type="STRING" id="259564.Mbur_2059"/>
<proteinExistence type="predicted"/>
<organism evidence="2 3">
    <name type="scientific">Methanococcoides burtonii (strain DSM 6242 / NBRC 107633 / OCM 468 / ACE-M)</name>
    <dbReference type="NCBI Taxonomy" id="259564"/>
    <lineage>
        <taxon>Archaea</taxon>
        <taxon>Methanobacteriati</taxon>
        <taxon>Methanobacteriota</taxon>
        <taxon>Stenosarchaea group</taxon>
        <taxon>Methanomicrobia</taxon>
        <taxon>Methanosarcinales</taxon>
        <taxon>Methanosarcinaceae</taxon>
        <taxon>Methanococcoides</taxon>
    </lineage>
</organism>
<dbReference type="KEGG" id="mbu:Mbur_2059"/>
<dbReference type="EMBL" id="CP000300">
    <property type="protein sequence ID" value="ABE52935.1"/>
    <property type="molecule type" value="Genomic_DNA"/>
</dbReference>
<feature type="transmembrane region" description="Helical" evidence="1">
    <location>
        <begin position="172"/>
        <end position="189"/>
    </location>
</feature>
<dbReference type="PANTHER" id="PTHR43471:SF13">
    <property type="entry name" value="ABC-2 TYPE TRANSPORT SYSTEM PERMEASE PROTEIN"/>
    <property type="match status" value="1"/>
</dbReference>
<evidence type="ECO:0000313" key="2">
    <source>
        <dbReference type="EMBL" id="ABE52935.1"/>
    </source>
</evidence>
<evidence type="ECO:0000256" key="1">
    <source>
        <dbReference type="SAM" id="Phobius"/>
    </source>
</evidence>
<evidence type="ECO:0000313" key="3">
    <source>
        <dbReference type="Proteomes" id="UP000001979"/>
    </source>
</evidence>
<dbReference type="GO" id="GO:0005886">
    <property type="term" value="C:plasma membrane"/>
    <property type="evidence" value="ECO:0007669"/>
    <property type="project" value="UniProtKB-SubCell"/>
</dbReference>
<dbReference type="PANTHER" id="PTHR43471">
    <property type="entry name" value="ABC TRANSPORTER PERMEASE"/>
    <property type="match status" value="1"/>
</dbReference>
<feature type="transmembrane region" description="Helical" evidence="1">
    <location>
        <begin position="59"/>
        <end position="80"/>
    </location>
</feature>
<gene>
    <name evidence="2" type="ordered locus">Mbur_2059</name>
</gene>
<keyword evidence="1" id="KW-0472">Membrane</keyword>
<name>Q12UE1_METBU</name>
<feature type="transmembrane region" description="Helical" evidence="1">
    <location>
        <begin position="141"/>
        <end position="160"/>
    </location>
</feature>
<dbReference type="AlphaFoldDB" id="Q12UE1"/>
<dbReference type="Pfam" id="PF12679">
    <property type="entry name" value="ABC2_membrane_2"/>
    <property type="match status" value="1"/>
</dbReference>
<reference evidence="3" key="1">
    <citation type="journal article" date="2009" name="ISME J.">
        <title>The genome sequence of the psychrophilic archaeon, Methanococcoides burtonii: the role of genome evolution in cold adaptation.</title>
        <authorList>
            <person name="Allen M.A."/>
            <person name="Lauro F.M."/>
            <person name="Williams T.J."/>
            <person name="Burg D."/>
            <person name="Siddiqui K.S."/>
            <person name="De Francisci D."/>
            <person name="Chong K.W."/>
            <person name="Pilak O."/>
            <person name="Chew H.H."/>
            <person name="De Maere M.Z."/>
            <person name="Ting L."/>
            <person name="Katrib M."/>
            <person name="Ng C."/>
            <person name="Sowers K.R."/>
            <person name="Galperin M.Y."/>
            <person name="Anderson I.J."/>
            <person name="Ivanova N."/>
            <person name="Dalin E."/>
            <person name="Martinez M."/>
            <person name="Lapidus A."/>
            <person name="Hauser L."/>
            <person name="Land M."/>
            <person name="Thomas T."/>
            <person name="Cavicchioli R."/>
        </authorList>
    </citation>
    <scope>NUCLEOTIDE SEQUENCE [LARGE SCALE GENOMIC DNA]</scope>
    <source>
        <strain evidence="3">DSM 6242 / NBRC 107633 / OCM 468 / ACE-M</strain>
    </source>
</reference>
<protein>
    <submittedName>
        <fullName evidence="2">Uncharacterized protein</fullName>
    </submittedName>
</protein>
<dbReference type="HOGENOM" id="CLU_097413_0_0_2"/>
<dbReference type="RefSeq" id="WP_011500075.1">
    <property type="nucleotide sequence ID" value="NC_007955.1"/>
</dbReference>
<feature type="transmembrane region" description="Helical" evidence="1">
    <location>
        <begin position="101"/>
        <end position="129"/>
    </location>
</feature>
<sequence length="249" mass="28372">MDFSKTRIVGEDEILRGSKNKYLFFGGTFIFLCFLAIHYSASILSLFPNSMNNLTYHLILYFVVLVIGPFMILVTSFDSISNEMETGSIRYIISKIDRTSFILGKFFALFIVFTSAAFVVAVIGQIYIYFSGNGLQLEKSIMWWVFSSLYLGCFISIFIFVSTLSKNNKTSLTMAFVFLGSLVFIFLQGDDNYLKYLTPYFYGVKNMGILSGFPDEIEYTEVLKSIFAMLIYTTAFLSMSLAALKRRDL</sequence>
<dbReference type="Proteomes" id="UP000001979">
    <property type="component" value="Chromosome"/>
</dbReference>
<keyword evidence="1" id="KW-0812">Transmembrane</keyword>
<accession>Q12UE1</accession>
<dbReference type="OrthoDB" id="137197at2157"/>
<feature type="transmembrane region" description="Helical" evidence="1">
    <location>
        <begin position="22"/>
        <end position="47"/>
    </location>
</feature>
<dbReference type="GeneID" id="3997441"/>
<feature type="transmembrane region" description="Helical" evidence="1">
    <location>
        <begin position="226"/>
        <end position="244"/>
    </location>
</feature>
<dbReference type="GO" id="GO:0140359">
    <property type="term" value="F:ABC-type transporter activity"/>
    <property type="evidence" value="ECO:0007669"/>
    <property type="project" value="InterPro"/>
</dbReference>